<organism evidence="2 3">
    <name type="scientific">Trifolium medium</name>
    <dbReference type="NCBI Taxonomy" id="97028"/>
    <lineage>
        <taxon>Eukaryota</taxon>
        <taxon>Viridiplantae</taxon>
        <taxon>Streptophyta</taxon>
        <taxon>Embryophyta</taxon>
        <taxon>Tracheophyta</taxon>
        <taxon>Spermatophyta</taxon>
        <taxon>Magnoliopsida</taxon>
        <taxon>eudicotyledons</taxon>
        <taxon>Gunneridae</taxon>
        <taxon>Pentapetalae</taxon>
        <taxon>rosids</taxon>
        <taxon>fabids</taxon>
        <taxon>Fabales</taxon>
        <taxon>Fabaceae</taxon>
        <taxon>Papilionoideae</taxon>
        <taxon>50 kb inversion clade</taxon>
        <taxon>NPAAA clade</taxon>
        <taxon>Hologalegina</taxon>
        <taxon>IRL clade</taxon>
        <taxon>Trifolieae</taxon>
        <taxon>Trifolium</taxon>
    </lineage>
</organism>
<evidence type="ECO:0000313" key="3">
    <source>
        <dbReference type="Proteomes" id="UP000265520"/>
    </source>
</evidence>
<evidence type="ECO:0000256" key="1">
    <source>
        <dbReference type="SAM" id="MobiDB-lite"/>
    </source>
</evidence>
<feature type="compositionally biased region" description="Basic and acidic residues" evidence="1">
    <location>
        <begin position="1"/>
        <end position="10"/>
    </location>
</feature>
<sequence>TVTRRPKENAGLHNGGGGHTNAGVASVMLLGRW</sequence>
<dbReference type="EMBL" id="LXQA010106705">
    <property type="protein sequence ID" value="MCI17707.1"/>
    <property type="molecule type" value="Genomic_DNA"/>
</dbReference>
<reference evidence="2 3" key="1">
    <citation type="journal article" date="2018" name="Front. Plant Sci.">
        <title>Red Clover (Trifolium pratense) and Zigzag Clover (T. medium) - A Picture of Genomic Similarities and Differences.</title>
        <authorList>
            <person name="Dluhosova J."/>
            <person name="Istvanek J."/>
            <person name="Nedelnik J."/>
            <person name="Repkova J."/>
        </authorList>
    </citation>
    <scope>NUCLEOTIDE SEQUENCE [LARGE SCALE GENOMIC DNA]</scope>
    <source>
        <strain evidence="3">cv. 10/8</strain>
        <tissue evidence="2">Leaf</tissue>
    </source>
</reference>
<dbReference type="Proteomes" id="UP000265520">
    <property type="component" value="Unassembled WGS sequence"/>
</dbReference>
<keyword evidence="3" id="KW-1185">Reference proteome</keyword>
<dbReference type="AlphaFoldDB" id="A0A392Q155"/>
<feature type="region of interest" description="Disordered" evidence="1">
    <location>
        <begin position="1"/>
        <end position="23"/>
    </location>
</feature>
<feature type="non-terminal residue" evidence="2">
    <location>
        <position position="1"/>
    </location>
</feature>
<name>A0A392Q155_9FABA</name>
<protein>
    <submittedName>
        <fullName evidence="2">Uncharacterized protein</fullName>
    </submittedName>
</protein>
<evidence type="ECO:0000313" key="2">
    <source>
        <dbReference type="EMBL" id="MCI17707.1"/>
    </source>
</evidence>
<proteinExistence type="predicted"/>
<accession>A0A392Q155</accession>
<comment type="caution">
    <text evidence="2">The sequence shown here is derived from an EMBL/GenBank/DDBJ whole genome shotgun (WGS) entry which is preliminary data.</text>
</comment>